<proteinExistence type="inferred from homology"/>
<sequence length="224" mass="25062">MQKKSNHQESSTRDGFVRFLQRGGSKTKGSSKPVTNSPSPSAWALSPGRTSPLMVKMEPQGYSFRTNEVRAKCSKGGGGRVSGVLKYFSGQKKKVSPIQEEEYHQFRVVYNRMLQWRFANARAEVAMAAVNIDAQADVESMHEAISAAIEVMDGIKASIINIFSQPVEKMLYLITEVISMVEQEKQCLEEMEDVFTLVPPQIFLSEQSLIVHLIQAAKESWTKV</sequence>
<dbReference type="AlphaFoldDB" id="A0A6A2WRL4"/>
<comment type="similarity">
    <text evidence="1">Belongs to the QWRF family.</text>
</comment>
<evidence type="ECO:0000313" key="3">
    <source>
        <dbReference type="EMBL" id="KAE8663338.1"/>
    </source>
</evidence>
<gene>
    <name evidence="3" type="ORF">F3Y22_tig00112988pilonHSYRG00167</name>
</gene>
<feature type="compositionally biased region" description="Polar residues" evidence="2">
    <location>
        <begin position="27"/>
        <end position="40"/>
    </location>
</feature>
<accession>A0A6A2WRL4</accession>
<name>A0A6A2WRL4_HIBSY</name>
<dbReference type="Proteomes" id="UP000436088">
    <property type="component" value="Unassembled WGS sequence"/>
</dbReference>
<keyword evidence="4" id="KW-1185">Reference proteome</keyword>
<dbReference type="Pfam" id="PF04484">
    <property type="entry name" value="QWRF"/>
    <property type="match status" value="1"/>
</dbReference>
<protein>
    <submittedName>
        <fullName evidence="3">C2H2 zinc finger protein</fullName>
    </submittedName>
</protein>
<evidence type="ECO:0000256" key="1">
    <source>
        <dbReference type="ARBA" id="ARBA00010016"/>
    </source>
</evidence>
<dbReference type="PANTHER" id="PTHR31807">
    <property type="entry name" value="AUGMIN FAMILY MEMBER"/>
    <property type="match status" value="1"/>
</dbReference>
<dbReference type="InterPro" id="IPR007573">
    <property type="entry name" value="QWRF"/>
</dbReference>
<dbReference type="GO" id="GO:0005737">
    <property type="term" value="C:cytoplasm"/>
    <property type="evidence" value="ECO:0007669"/>
    <property type="project" value="TreeGrafter"/>
</dbReference>
<dbReference type="GO" id="GO:0008017">
    <property type="term" value="F:microtubule binding"/>
    <property type="evidence" value="ECO:0007669"/>
    <property type="project" value="TreeGrafter"/>
</dbReference>
<comment type="caution">
    <text evidence="3">The sequence shown here is derived from an EMBL/GenBank/DDBJ whole genome shotgun (WGS) entry which is preliminary data.</text>
</comment>
<dbReference type="GO" id="GO:0051225">
    <property type="term" value="P:spindle assembly"/>
    <property type="evidence" value="ECO:0007669"/>
    <property type="project" value="TreeGrafter"/>
</dbReference>
<evidence type="ECO:0000313" key="4">
    <source>
        <dbReference type="Proteomes" id="UP000436088"/>
    </source>
</evidence>
<evidence type="ECO:0000256" key="2">
    <source>
        <dbReference type="SAM" id="MobiDB-lite"/>
    </source>
</evidence>
<reference evidence="3" key="1">
    <citation type="submission" date="2019-09" db="EMBL/GenBank/DDBJ databases">
        <title>Draft genome information of white flower Hibiscus syriacus.</title>
        <authorList>
            <person name="Kim Y.-M."/>
        </authorList>
    </citation>
    <scope>NUCLEOTIDE SEQUENCE [LARGE SCALE GENOMIC DNA]</scope>
    <source>
        <strain evidence="3">YM2019G1</strain>
    </source>
</reference>
<feature type="compositionally biased region" description="Basic and acidic residues" evidence="2">
    <location>
        <begin position="1"/>
        <end position="16"/>
    </location>
</feature>
<dbReference type="EMBL" id="VEPZ02001681">
    <property type="protein sequence ID" value="KAE8663338.1"/>
    <property type="molecule type" value="Genomic_DNA"/>
</dbReference>
<dbReference type="GO" id="GO:0005880">
    <property type="term" value="C:nuclear microtubule"/>
    <property type="evidence" value="ECO:0007669"/>
    <property type="project" value="TreeGrafter"/>
</dbReference>
<feature type="region of interest" description="Disordered" evidence="2">
    <location>
        <begin position="1"/>
        <end position="51"/>
    </location>
</feature>
<organism evidence="3 4">
    <name type="scientific">Hibiscus syriacus</name>
    <name type="common">Rose of Sharon</name>
    <dbReference type="NCBI Taxonomy" id="106335"/>
    <lineage>
        <taxon>Eukaryota</taxon>
        <taxon>Viridiplantae</taxon>
        <taxon>Streptophyta</taxon>
        <taxon>Embryophyta</taxon>
        <taxon>Tracheophyta</taxon>
        <taxon>Spermatophyta</taxon>
        <taxon>Magnoliopsida</taxon>
        <taxon>eudicotyledons</taxon>
        <taxon>Gunneridae</taxon>
        <taxon>Pentapetalae</taxon>
        <taxon>rosids</taxon>
        <taxon>malvids</taxon>
        <taxon>Malvales</taxon>
        <taxon>Malvaceae</taxon>
        <taxon>Malvoideae</taxon>
        <taxon>Hibiscus</taxon>
    </lineage>
</organism>
<dbReference type="PANTHER" id="PTHR31807:SF27">
    <property type="entry name" value="QWRF MOTIF-CONTAINING PROTEIN 7"/>
    <property type="match status" value="1"/>
</dbReference>